<comment type="similarity">
    <text evidence="6">Belongs to the UPF0758 family.</text>
</comment>
<dbReference type="NCBIfam" id="NF000642">
    <property type="entry name" value="PRK00024.1"/>
    <property type="match status" value="1"/>
</dbReference>
<dbReference type="NCBIfam" id="TIGR00608">
    <property type="entry name" value="radc"/>
    <property type="match status" value="1"/>
</dbReference>
<keyword evidence="4" id="KW-0862">Zinc</keyword>
<organism evidence="8 9">
    <name type="scientific">Epilithonimonas lactis</name>
    <dbReference type="NCBI Taxonomy" id="421072"/>
    <lineage>
        <taxon>Bacteria</taxon>
        <taxon>Pseudomonadati</taxon>
        <taxon>Bacteroidota</taxon>
        <taxon>Flavobacteriia</taxon>
        <taxon>Flavobacteriales</taxon>
        <taxon>Weeksellaceae</taxon>
        <taxon>Chryseobacterium group</taxon>
        <taxon>Epilithonimonas</taxon>
    </lineage>
</organism>
<keyword evidence="3" id="KW-0378">Hydrolase</keyword>
<dbReference type="InterPro" id="IPR001405">
    <property type="entry name" value="UPF0758"/>
</dbReference>
<dbReference type="PANTHER" id="PTHR30471:SF3">
    <property type="entry name" value="UPF0758 PROTEIN YEES-RELATED"/>
    <property type="match status" value="1"/>
</dbReference>
<gene>
    <name evidence="8" type="ORF">IO89_18555</name>
</gene>
<accession>A0A085B6N8</accession>
<dbReference type="CDD" id="cd08071">
    <property type="entry name" value="MPN_DUF2466"/>
    <property type="match status" value="1"/>
</dbReference>
<evidence type="ECO:0000313" key="9">
    <source>
        <dbReference type="Proteomes" id="UP000028623"/>
    </source>
</evidence>
<dbReference type="RefSeq" id="WP_034968242.1">
    <property type="nucleotide sequence ID" value="NZ_FOFI01000007.1"/>
</dbReference>
<evidence type="ECO:0000256" key="6">
    <source>
        <dbReference type="RuleBase" id="RU003797"/>
    </source>
</evidence>
<evidence type="ECO:0000256" key="4">
    <source>
        <dbReference type="ARBA" id="ARBA00022833"/>
    </source>
</evidence>
<dbReference type="EMBL" id="JPLY01000008">
    <property type="protein sequence ID" value="KFC18133.1"/>
    <property type="molecule type" value="Genomic_DNA"/>
</dbReference>
<evidence type="ECO:0000256" key="2">
    <source>
        <dbReference type="ARBA" id="ARBA00022723"/>
    </source>
</evidence>
<sequence length="225" mass="25268">MNLKSLAEDDRPREKFLLKGKSAVSDSELLAIIMGSGNRDESAVELARRILNSVENNWHRLSQLSIKDLTKFKGVGEAKAISIATALEIGNRKSQQEVLERQQISSSKDAFEILQPHLSDLQTEEFWAIFLNHQNKILYKTCLFRGGIASSVADVRVVFKTALEHFSTQIIVAHNHPAGSLKPSKEDINITQKIKDAGKLLDIDLLDHLILTQNNYYSFKDEGIL</sequence>
<dbReference type="STRING" id="421072.SAMN04488097_3925"/>
<evidence type="ECO:0000256" key="5">
    <source>
        <dbReference type="ARBA" id="ARBA00023049"/>
    </source>
</evidence>
<name>A0A085B6N8_9FLAO</name>
<keyword evidence="2" id="KW-0479">Metal-binding</keyword>
<protein>
    <recommendedName>
        <fullName evidence="7">MPN domain-containing protein</fullName>
    </recommendedName>
</protein>
<dbReference type="Pfam" id="PF04002">
    <property type="entry name" value="RadC"/>
    <property type="match status" value="1"/>
</dbReference>
<dbReference type="GO" id="GO:0008237">
    <property type="term" value="F:metallopeptidase activity"/>
    <property type="evidence" value="ECO:0007669"/>
    <property type="project" value="UniProtKB-KW"/>
</dbReference>
<dbReference type="OrthoDB" id="9804482at2"/>
<feature type="domain" description="MPN" evidence="7">
    <location>
        <begin position="103"/>
        <end position="225"/>
    </location>
</feature>
<reference evidence="8 9" key="1">
    <citation type="submission" date="2014-07" db="EMBL/GenBank/DDBJ databases">
        <title>Epilithonimonas lactis LMG 22401 Genome.</title>
        <authorList>
            <person name="Pipes S.E."/>
            <person name="Stropko S.J."/>
        </authorList>
    </citation>
    <scope>NUCLEOTIDE SEQUENCE [LARGE SCALE GENOMIC DNA]</scope>
    <source>
        <strain evidence="8 9">LMG 24401</strain>
    </source>
</reference>
<dbReference type="Proteomes" id="UP000028623">
    <property type="component" value="Unassembled WGS sequence"/>
</dbReference>
<evidence type="ECO:0000259" key="7">
    <source>
        <dbReference type="PROSITE" id="PS50249"/>
    </source>
</evidence>
<dbReference type="InterPro" id="IPR046778">
    <property type="entry name" value="UPF0758_N"/>
</dbReference>
<dbReference type="GO" id="GO:0046872">
    <property type="term" value="F:metal ion binding"/>
    <property type="evidence" value="ECO:0007669"/>
    <property type="project" value="UniProtKB-KW"/>
</dbReference>
<evidence type="ECO:0000313" key="8">
    <source>
        <dbReference type="EMBL" id="KFC18133.1"/>
    </source>
</evidence>
<keyword evidence="1" id="KW-0645">Protease</keyword>
<proteinExistence type="inferred from homology"/>
<evidence type="ECO:0000256" key="1">
    <source>
        <dbReference type="ARBA" id="ARBA00022670"/>
    </source>
</evidence>
<dbReference type="eggNOG" id="COG2003">
    <property type="taxonomic scope" value="Bacteria"/>
</dbReference>
<dbReference type="GO" id="GO:0006508">
    <property type="term" value="P:proteolysis"/>
    <property type="evidence" value="ECO:0007669"/>
    <property type="project" value="UniProtKB-KW"/>
</dbReference>
<dbReference type="Pfam" id="PF20582">
    <property type="entry name" value="UPF0758_N"/>
    <property type="match status" value="1"/>
</dbReference>
<dbReference type="AlphaFoldDB" id="A0A085B6N8"/>
<dbReference type="SUPFAM" id="SSF102712">
    <property type="entry name" value="JAB1/MPN domain"/>
    <property type="match status" value="1"/>
</dbReference>
<comment type="caution">
    <text evidence="8">The sequence shown here is derived from an EMBL/GenBank/DDBJ whole genome shotgun (WGS) entry which is preliminary data.</text>
</comment>
<dbReference type="InterPro" id="IPR025657">
    <property type="entry name" value="RadC_JAB"/>
</dbReference>
<dbReference type="PANTHER" id="PTHR30471">
    <property type="entry name" value="DNA REPAIR PROTEIN RADC"/>
    <property type="match status" value="1"/>
</dbReference>
<keyword evidence="5" id="KW-0482">Metalloprotease</keyword>
<keyword evidence="9" id="KW-1185">Reference proteome</keyword>
<dbReference type="InterPro" id="IPR037518">
    <property type="entry name" value="MPN"/>
</dbReference>
<dbReference type="Gene3D" id="3.40.140.10">
    <property type="entry name" value="Cytidine Deaminase, domain 2"/>
    <property type="match status" value="1"/>
</dbReference>
<evidence type="ECO:0000256" key="3">
    <source>
        <dbReference type="ARBA" id="ARBA00022801"/>
    </source>
</evidence>
<dbReference type="PROSITE" id="PS50249">
    <property type="entry name" value="MPN"/>
    <property type="match status" value="1"/>
</dbReference>